<dbReference type="OrthoDB" id="1470350at2759"/>
<keyword evidence="1" id="KW-1133">Transmembrane helix</keyword>
<keyword evidence="1" id="KW-0472">Membrane</keyword>
<dbReference type="OMA" id="PQPWRGI"/>
<dbReference type="EMBL" id="CAJNNV010027173">
    <property type="protein sequence ID" value="CAE8619570.1"/>
    <property type="molecule type" value="Genomic_DNA"/>
</dbReference>
<dbReference type="AlphaFoldDB" id="A0A813G0R0"/>
<keyword evidence="1" id="KW-0812">Transmembrane</keyword>
<evidence type="ECO:0000313" key="3">
    <source>
        <dbReference type="Proteomes" id="UP000654075"/>
    </source>
</evidence>
<gene>
    <name evidence="2" type="ORF">PGLA1383_LOCUS37156</name>
</gene>
<keyword evidence="3" id="KW-1185">Reference proteome</keyword>
<protein>
    <submittedName>
        <fullName evidence="2">Uncharacterized protein</fullName>
    </submittedName>
</protein>
<dbReference type="Proteomes" id="UP000654075">
    <property type="component" value="Unassembled WGS sequence"/>
</dbReference>
<sequence>MEGKSRPLAASARAKARATPGSLWAVLGVVLFLFNGVRRVVPEALQPFSRGLGPWGWVAYALSGVFFAYVEGYRGFQQRFSPMVVRRALLLDRQPVMHQVLGPAFAMAFFHAQRRRKVTSYVLIFGIFLIVALVKRLPYPYRAILDAGVCIGLSWGMGATAWIYVQALRTGQAPDIDPCLPAEP</sequence>
<comment type="caution">
    <text evidence="2">The sequence shown here is derived from an EMBL/GenBank/DDBJ whole genome shotgun (WGS) entry which is preliminary data.</text>
</comment>
<reference evidence="2" key="1">
    <citation type="submission" date="2021-02" db="EMBL/GenBank/DDBJ databases">
        <authorList>
            <person name="Dougan E. K."/>
            <person name="Rhodes N."/>
            <person name="Thang M."/>
            <person name="Chan C."/>
        </authorList>
    </citation>
    <scope>NUCLEOTIDE SEQUENCE</scope>
</reference>
<feature type="transmembrane region" description="Helical" evidence="1">
    <location>
        <begin position="144"/>
        <end position="165"/>
    </location>
</feature>
<evidence type="ECO:0000313" key="2">
    <source>
        <dbReference type="EMBL" id="CAE8619570.1"/>
    </source>
</evidence>
<feature type="transmembrane region" description="Helical" evidence="1">
    <location>
        <begin position="57"/>
        <end position="76"/>
    </location>
</feature>
<organism evidence="2 3">
    <name type="scientific">Polarella glacialis</name>
    <name type="common">Dinoflagellate</name>
    <dbReference type="NCBI Taxonomy" id="89957"/>
    <lineage>
        <taxon>Eukaryota</taxon>
        <taxon>Sar</taxon>
        <taxon>Alveolata</taxon>
        <taxon>Dinophyceae</taxon>
        <taxon>Suessiales</taxon>
        <taxon>Suessiaceae</taxon>
        <taxon>Polarella</taxon>
    </lineage>
</organism>
<accession>A0A813G0R0</accession>
<feature type="transmembrane region" description="Helical" evidence="1">
    <location>
        <begin position="118"/>
        <end position="137"/>
    </location>
</feature>
<feature type="transmembrane region" description="Helical" evidence="1">
    <location>
        <begin position="21"/>
        <end position="37"/>
    </location>
</feature>
<name>A0A813G0R0_POLGL</name>
<proteinExistence type="predicted"/>
<evidence type="ECO:0000256" key="1">
    <source>
        <dbReference type="SAM" id="Phobius"/>
    </source>
</evidence>